<gene>
    <name evidence="2" type="ORF">GCM10009118_27280</name>
</gene>
<dbReference type="Pfam" id="PF00535">
    <property type="entry name" value="Glycos_transf_2"/>
    <property type="match status" value="1"/>
</dbReference>
<dbReference type="Proteomes" id="UP001501126">
    <property type="component" value="Unassembled WGS sequence"/>
</dbReference>
<reference evidence="2 3" key="1">
    <citation type="journal article" date="2019" name="Int. J. Syst. Evol. Microbiol.">
        <title>The Global Catalogue of Microorganisms (GCM) 10K type strain sequencing project: providing services to taxonomists for standard genome sequencing and annotation.</title>
        <authorList>
            <consortium name="The Broad Institute Genomics Platform"/>
            <consortium name="The Broad Institute Genome Sequencing Center for Infectious Disease"/>
            <person name="Wu L."/>
            <person name="Ma J."/>
        </authorList>
    </citation>
    <scope>NUCLEOTIDE SEQUENCE [LARGE SCALE GENOMIC DNA]</scope>
    <source>
        <strain evidence="2 3">JCM 16083</strain>
    </source>
</reference>
<dbReference type="Gene3D" id="3.90.550.10">
    <property type="entry name" value="Spore Coat Polysaccharide Biosynthesis Protein SpsA, Chain A"/>
    <property type="match status" value="1"/>
</dbReference>
<feature type="domain" description="Glycosyltransferase 2-like" evidence="1">
    <location>
        <begin position="5"/>
        <end position="176"/>
    </location>
</feature>
<organism evidence="2 3">
    <name type="scientific">Wandonia haliotis</name>
    <dbReference type="NCBI Taxonomy" id="574963"/>
    <lineage>
        <taxon>Bacteria</taxon>
        <taxon>Pseudomonadati</taxon>
        <taxon>Bacteroidota</taxon>
        <taxon>Flavobacteriia</taxon>
        <taxon>Flavobacteriales</taxon>
        <taxon>Crocinitomicaceae</taxon>
        <taxon>Wandonia</taxon>
    </lineage>
</organism>
<proteinExistence type="predicted"/>
<comment type="caution">
    <text evidence="2">The sequence shown here is derived from an EMBL/GenBank/DDBJ whole genome shotgun (WGS) entry which is preliminary data.</text>
</comment>
<dbReference type="InterPro" id="IPR029044">
    <property type="entry name" value="Nucleotide-diphossugar_trans"/>
</dbReference>
<dbReference type="PANTHER" id="PTHR43685">
    <property type="entry name" value="GLYCOSYLTRANSFERASE"/>
    <property type="match status" value="1"/>
</dbReference>
<evidence type="ECO:0000259" key="1">
    <source>
        <dbReference type="Pfam" id="PF00535"/>
    </source>
</evidence>
<dbReference type="InterPro" id="IPR001173">
    <property type="entry name" value="Glyco_trans_2-like"/>
</dbReference>
<dbReference type="EMBL" id="BAAAFH010000022">
    <property type="protein sequence ID" value="GAA0876318.1"/>
    <property type="molecule type" value="Genomic_DNA"/>
</dbReference>
<dbReference type="InterPro" id="IPR050834">
    <property type="entry name" value="Glycosyltransf_2"/>
</dbReference>
<dbReference type="SUPFAM" id="SSF53448">
    <property type="entry name" value="Nucleotide-diphospho-sugar transferases"/>
    <property type="match status" value="1"/>
</dbReference>
<accession>A0ABN1MTN2</accession>
<sequence>MYKISVAICTYNRERYLPQLFESIRKQTIPREYFELILINNNSPGNTKELFENFIAANPDIRSTYADEFNQGLSFARNTAISKATYPLITFLDDDAFISENYLEEVIRAFETHPDMHALGGKIRLHYESIVPSWENKYLNSLLGYFNKGDNSFWFTSRDYPRGSNMAFKTDVFKKIGGFDTNLGRIGKKMTGGEEKELFNRIYASKLNVFYSPDAIVYHCVPVERTTSSFIRKQAIGTGMSERQRTLSQGIISYGKRLVIEAFKWGASFILWGYYLLSFHPAKGTMILAFRWWVSLGLIGKKI</sequence>
<name>A0ABN1MTN2_9FLAO</name>
<dbReference type="CDD" id="cd00761">
    <property type="entry name" value="Glyco_tranf_GTA_type"/>
    <property type="match status" value="1"/>
</dbReference>
<keyword evidence="3" id="KW-1185">Reference proteome</keyword>
<evidence type="ECO:0000313" key="2">
    <source>
        <dbReference type="EMBL" id="GAA0876318.1"/>
    </source>
</evidence>
<dbReference type="PANTHER" id="PTHR43685:SF2">
    <property type="entry name" value="GLYCOSYLTRANSFERASE 2-LIKE DOMAIN-CONTAINING PROTEIN"/>
    <property type="match status" value="1"/>
</dbReference>
<evidence type="ECO:0000313" key="3">
    <source>
        <dbReference type="Proteomes" id="UP001501126"/>
    </source>
</evidence>
<protein>
    <recommendedName>
        <fullName evidence="1">Glycosyltransferase 2-like domain-containing protein</fullName>
    </recommendedName>
</protein>
<dbReference type="RefSeq" id="WP_343788890.1">
    <property type="nucleotide sequence ID" value="NZ_BAAAFH010000022.1"/>
</dbReference>